<evidence type="ECO:0000256" key="3">
    <source>
        <dbReference type="ARBA" id="ARBA00023163"/>
    </source>
</evidence>
<dbReference type="Pfam" id="PF00356">
    <property type="entry name" value="LacI"/>
    <property type="match status" value="1"/>
</dbReference>
<proteinExistence type="predicted"/>
<gene>
    <name evidence="5" type="ORF">JANAI62_09050</name>
</gene>
<evidence type="ECO:0000256" key="2">
    <source>
        <dbReference type="ARBA" id="ARBA00023125"/>
    </source>
</evidence>
<dbReference type="CDD" id="cd01392">
    <property type="entry name" value="HTH_LacI"/>
    <property type="match status" value="1"/>
</dbReference>
<dbReference type="InterPro" id="IPR000843">
    <property type="entry name" value="HTH_LacI"/>
</dbReference>
<dbReference type="PANTHER" id="PTHR30146">
    <property type="entry name" value="LACI-RELATED TRANSCRIPTIONAL REPRESSOR"/>
    <property type="match status" value="1"/>
</dbReference>
<name>A0ABQ4NIN6_9RHOB</name>
<accession>A0ABQ4NIN6</accession>
<evidence type="ECO:0000313" key="5">
    <source>
        <dbReference type="EMBL" id="GIT94282.1"/>
    </source>
</evidence>
<protein>
    <submittedName>
        <fullName evidence="5">LacI family transcriptional regulator</fullName>
    </submittedName>
</protein>
<keyword evidence="2" id="KW-0238">DNA-binding</keyword>
<reference evidence="5 6" key="1">
    <citation type="submission" date="2021-05" db="EMBL/GenBank/DDBJ databases">
        <title>Bacteria Genome sequencing.</title>
        <authorList>
            <person name="Takabe Y."/>
            <person name="Nakajima Y."/>
            <person name="Suzuki S."/>
            <person name="Shiozaki T."/>
        </authorList>
    </citation>
    <scope>NUCLEOTIDE SEQUENCE [LARGE SCALE GENOMIC DNA]</scope>
    <source>
        <strain evidence="5 6">AI_62</strain>
    </source>
</reference>
<dbReference type="InterPro" id="IPR001761">
    <property type="entry name" value="Peripla_BP/Lac1_sug-bd_dom"/>
</dbReference>
<comment type="caution">
    <text evidence="5">The sequence shown here is derived from an EMBL/GenBank/DDBJ whole genome shotgun (WGS) entry which is preliminary data.</text>
</comment>
<sequence>MTSPKRTERVTLKDVARVAGVSDISVSRVMRRAPNISDGLRDKVIQAANDLGYTPNRLAGALKTANSNLVAVVVPSMSNEVFPEVLDGIDSVLSANGLSAVLGISKYDPDREVEAVRELLAWSPMGLILTGLNASAAVTRMVEAQGIPVVQIMDTDGTAIQSAVGISHSAAGAAAADFLLDRGYGAPGYVGAWGERPARSRIRREAFAARLAERGAPLQGYKILPGQSSAPLGAEALASLLSEHPGLDSVFFANDDLAVGALFHCMANGIRVPQDLALLGFNGIAIGSATPTKLTSISTQRFRMGVEAAKLLIDNDPDSPKTVDLGFSFTDGASV</sequence>
<dbReference type="RefSeq" id="WP_220747763.1">
    <property type="nucleotide sequence ID" value="NZ_BPFH01000001.1"/>
</dbReference>
<feature type="domain" description="HTH lacI-type" evidence="4">
    <location>
        <begin position="10"/>
        <end position="64"/>
    </location>
</feature>
<dbReference type="Gene3D" id="1.10.260.40">
    <property type="entry name" value="lambda repressor-like DNA-binding domains"/>
    <property type="match status" value="1"/>
</dbReference>
<dbReference type="PROSITE" id="PS00356">
    <property type="entry name" value="HTH_LACI_1"/>
    <property type="match status" value="1"/>
</dbReference>
<dbReference type="SUPFAM" id="SSF47413">
    <property type="entry name" value="lambda repressor-like DNA-binding domains"/>
    <property type="match status" value="1"/>
</dbReference>
<keyword evidence="3" id="KW-0804">Transcription</keyword>
<evidence type="ECO:0000259" key="4">
    <source>
        <dbReference type="PROSITE" id="PS50932"/>
    </source>
</evidence>
<evidence type="ECO:0000256" key="1">
    <source>
        <dbReference type="ARBA" id="ARBA00023015"/>
    </source>
</evidence>
<dbReference type="Pfam" id="PF00532">
    <property type="entry name" value="Peripla_BP_1"/>
    <property type="match status" value="1"/>
</dbReference>
<dbReference type="Proteomes" id="UP000786693">
    <property type="component" value="Unassembled WGS sequence"/>
</dbReference>
<dbReference type="InterPro" id="IPR010982">
    <property type="entry name" value="Lambda_DNA-bd_dom_sf"/>
</dbReference>
<dbReference type="Gene3D" id="3.40.50.2300">
    <property type="match status" value="2"/>
</dbReference>
<keyword evidence="1" id="KW-0805">Transcription regulation</keyword>
<dbReference type="PANTHER" id="PTHR30146:SF2">
    <property type="entry name" value="HTH-TYPE TRANSCRIPTIONAL REGULATOR GNTR"/>
    <property type="match status" value="1"/>
</dbReference>
<dbReference type="SUPFAM" id="SSF53822">
    <property type="entry name" value="Periplasmic binding protein-like I"/>
    <property type="match status" value="1"/>
</dbReference>
<dbReference type="InterPro" id="IPR028082">
    <property type="entry name" value="Peripla_BP_I"/>
</dbReference>
<organism evidence="5 6">
    <name type="scientific">Jannaschia pagri</name>
    <dbReference type="NCBI Taxonomy" id="2829797"/>
    <lineage>
        <taxon>Bacteria</taxon>
        <taxon>Pseudomonadati</taxon>
        <taxon>Pseudomonadota</taxon>
        <taxon>Alphaproteobacteria</taxon>
        <taxon>Rhodobacterales</taxon>
        <taxon>Roseobacteraceae</taxon>
        <taxon>Jannaschia</taxon>
    </lineage>
</organism>
<evidence type="ECO:0000313" key="6">
    <source>
        <dbReference type="Proteomes" id="UP000786693"/>
    </source>
</evidence>
<dbReference type="PROSITE" id="PS50932">
    <property type="entry name" value="HTH_LACI_2"/>
    <property type="match status" value="1"/>
</dbReference>
<dbReference type="CDD" id="cd01575">
    <property type="entry name" value="PBP1_GntR"/>
    <property type="match status" value="1"/>
</dbReference>
<dbReference type="SMART" id="SM00354">
    <property type="entry name" value="HTH_LACI"/>
    <property type="match status" value="1"/>
</dbReference>
<dbReference type="EMBL" id="BPFH01000001">
    <property type="protein sequence ID" value="GIT94282.1"/>
    <property type="molecule type" value="Genomic_DNA"/>
</dbReference>
<keyword evidence="6" id="KW-1185">Reference proteome</keyword>